<organism evidence="1 2">
    <name type="scientific">Streptococcus equi subsp. ruminatorum</name>
    <dbReference type="NCBI Taxonomy" id="254358"/>
    <lineage>
        <taxon>Bacteria</taxon>
        <taxon>Bacillati</taxon>
        <taxon>Bacillota</taxon>
        <taxon>Bacilli</taxon>
        <taxon>Lactobacillales</taxon>
        <taxon>Streptococcaceae</taxon>
        <taxon>Streptococcus</taxon>
    </lineage>
</organism>
<dbReference type="Proteomes" id="UP000479499">
    <property type="component" value="Unassembled WGS sequence"/>
</dbReference>
<dbReference type="EMBL" id="JAAKFZ010000002">
    <property type="protein sequence ID" value="NGL83446.1"/>
    <property type="molecule type" value="Genomic_DNA"/>
</dbReference>
<dbReference type="AlphaFoldDB" id="A0A6M1KQH1"/>
<reference evidence="1 2" key="1">
    <citation type="submission" date="2020-02" db="EMBL/GenBank/DDBJ databases">
        <title>M-like protein SrM is not crucial to the virulence of a novel isolate of Streptococcus equi subsp. ruminatorum from Macaca mulatta.</title>
        <authorList>
            <person name="Guo G."/>
            <person name="Cheng L."/>
            <person name="Zhang W."/>
        </authorList>
    </citation>
    <scope>NUCLEOTIDE SEQUENCE [LARGE SCALE GENOMIC DNA]</scope>
    <source>
        <strain evidence="1 2">FJ1804</strain>
    </source>
</reference>
<accession>A0A6M1KQH1</accession>
<evidence type="ECO:0000313" key="2">
    <source>
        <dbReference type="Proteomes" id="UP000479499"/>
    </source>
</evidence>
<name>A0A6M1KQH1_9STRE</name>
<comment type="caution">
    <text evidence="1">The sequence shown here is derived from an EMBL/GenBank/DDBJ whole genome shotgun (WGS) entry which is preliminary data.</text>
</comment>
<evidence type="ECO:0000313" key="1">
    <source>
        <dbReference type="EMBL" id="NGL83446.1"/>
    </source>
</evidence>
<gene>
    <name evidence="1" type="ORF">G5B50_01485</name>
</gene>
<protein>
    <submittedName>
        <fullName evidence="1">Uncharacterized protein</fullName>
    </submittedName>
</protein>
<dbReference type="RefSeq" id="WP_164335110.1">
    <property type="nucleotide sequence ID" value="NZ_JAAKFZ010000002.1"/>
</dbReference>
<sequence>MMAEMTAYKVLKATYKKKKDAMPYHHRLTHQSPAAFKQNLRNIRKADRAAQIKRAGSLMPRHKITAGFVNGCNSSKRIIFCIKESVFASYSIISPHLCLFSLEIQSFYTILEL</sequence>
<proteinExistence type="predicted"/>